<dbReference type="SMART" id="SM00324">
    <property type="entry name" value="RhoGAP"/>
    <property type="match status" value="1"/>
</dbReference>
<dbReference type="SUPFAM" id="SSF48350">
    <property type="entry name" value="GTPase activation domain, GAP"/>
    <property type="match status" value="1"/>
</dbReference>
<dbReference type="PROSITE" id="PS50238">
    <property type="entry name" value="RHOGAP"/>
    <property type="match status" value="1"/>
</dbReference>
<name>A0AA88YDD7_PINIB</name>
<evidence type="ECO:0000256" key="1">
    <source>
        <dbReference type="SAM" id="MobiDB-lite"/>
    </source>
</evidence>
<dbReference type="PANTHER" id="PTHR23179:SF27">
    <property type="entry name" value="RHO GTPASE ACTIVATING PROTEIN AT 71E, ISOFORM D"/>
    <property type="match status" value="1"/>
</dbReference>
<feature type="domain" description="Rho-GAP" evidence="2">
    <location>
        <begin position="1"/>
        <end position="155"/>
    </location>
</feature>
<feature type="compositionally biased region" description="Polar residues" evidence="1">
    <location>
        <begin position="371"/>
        <end position="381"/>
    </location>
</feature>
<feature type="region of interest" description="Disordered" evidence="1">
    <location>
        <begin position="334"/>
        <end position="417"/>
    </location>
</feature>
<gene>
    <name evidence="3" type="ORF">FSP39_007494</name>
</gene>
<dbReference type="GO" id="GO:0007165">
    <property type="term" value="P:signal transduction"/>
    <property type="evidence" value="ECO:0007669"/>
    <property type="project" value="InterPro"/>
</dbReference>
<evidence type="ECO:0000259" key="2">
    <source>
        <dbReference type="PROSITE" id="PS50238"/>
    </source>
</evidence>
<proteinExistence type="predicted"/>
<keyword evidence="4" id="KW-1185">Reference proteome</keyword>
<dbReference type="Gene3D" id="1.10.555.10">
    <property type="entry name" value="Rho GTPase activation protein"/>
    <property type="match status" value="1"/>
</dbReference>
<dbReference type="PANTHER" id="PTHR23179">
    <property type="entry name" value="T-CELL ACTIVATION RHO GTPASE ACTIVATING PROTEIN-RELATED"/>
    <property type="match status" value="1"/>
</dbReference>
<dbReference type="InterPro" id="IPR008936">
    <property type="entry name" value="Rho_GTPase_activation_prot"/>
</dbReference>
<dbReference type="GO" id="GO:0005096">
    <property type="term" value="F:GTPase activator activity"/>
    <property type="evidence" value="ECO:0007669"/>
    <property type="project" value="TreeGrafter"/>
</dbReference>
<dbReference type="AlphaFoldDB" id="A0AA88YDD7"/>
<dbReference type="InterPro" id="IPR000198">
    <property type="entry name" value="RhoGAP_dom"/>
</dbReference>
<protein>
    <recommendedName>
        <fullName evidence="2">Rho-GAP domain-containing protein</fullName>
    </recommendedName>
</protein>
<feature type="region of interest" description="Disordered" evidence="1">
    <location>
        <begin position="434"/>
        <end position="453"/>
    </location>
</feature>
<dbReference type="Pfam" id="PF00620">
    <property type="entry name" value="RhoGAP"/>
    <property type="match status" value="1"/>
</dbReference>
<dbReference type="EMBL" id="VSWD01000007">
    <property type="protein sequence ID" value="KAK3097207.1"/>
    <property type="molecule type" value="Genomic_DNA"/>
</dbReference>
<dbReference type="CDD" id="cd00159">
    <property type="entry name" value="RhoGAP"/>
    <property type="match status" value="1"/>
</dbReference>
<sequence>MHTADLFRRPGNPGDTRRIVKRMSEGKPVIFQNYNLYTLTSVVKKFLLRIPGGIFGEEGEETLLKVLNMKHKMEQYEAVHEYIISLSKGHQQLVSLLYGIWFTMINNSDKNFMTIEALSRSVAGSMFHSCAMSPEKVERASKIMHFLIENFGVASMFGQENIEFFAETTHTSIHIKEKFRYEFQYPPDLPRLEAMKWFCLYLCHEAHHKKFHPEKDAITEEGFFEQREHEHEHEHEPSESPGHSPELGLKPYLSVNMEEDGGSSSSRLMAVSTISAPEVSLVPSPGIIAKQRPKSLEDNLNEADEPVQPRPSLSRFNSVKRKQLERLRQRSDWFLGPNMNNQGSSSSSHTQNTCVHSTQDTSQKLERLKQHTSGNSVTKASSEGMALDVLSSDADSVFSDRSESPASEPVRTPPITVTRDIIHSDTTTDAALASGDVNMEEVTKEPCDDGDTEMNESEVCYFVVEHKYGDPSS</sequence>
<feature type="region of interest" description="Disordered" evidence="1">
    <location>
        <begin position="292"/>
        <end position="313"/>
    </location>
</feature>
<dbReference type="Proteomes" id="UP001186944">
    <property type="component" value="Unassembled WGS sequence"/>
</dbReference>
<feature type="compositionally biased region" description="Polar residues" evidence="1">
    <location>
        <begin position="338"/>
        <end position="362"/>
    </location>
</feature>
<reference evidence="3" key="1">
    <citation type="submission" date="2019-08" db="EMBL/GenBank/DDBJ databases">
        <title>The improved chromosome-level genome for the pearl oyster Pinctada fucata martensii using PacBio sequencing and Hi-C.</title>
        <authorList>
            <person name="Zheng Z."/>
        </authorList>
    </citation>
    <scope>NUCLEOTIDE SEQUENCE</scope>
    <source>
        <strain evidence="3">ZZ-2019</strain>
        <tissue evidence="3">Adductor muscle</tissue>
    </source>
</reference>
<feature type="compositionally biased region" description="Basic and acidic residues" evidence="1">
    <location>
        <begin position="226"/>
        <end position="238"/>
    </location>
</feature>
<organism evidence="3 4">
    <name type="scientific">Pinctada imbricata</name>
    <name type="common">Atlantic pearl-oyster</name>
    <name type="synonym">Pinctada martensii</name>
    <dbReference type="NCBI Taxonomy" id="66713"/>
    <lineage>
        <taxon>Eukaryota</taxon>
        <taxon>Metazoa</taxon>
        <taxon>Spiralia</taxon>
        <taxon>Lophotrochozoa</taxon>
        <taxon>Mollusca</taxon>
        <taxon>Bivalvia</taxon>
        <taxon>Autobranchia</taxon>
        <taxon>Pteriomorphia</taxon>
        <taxon>Pterioida</taxon>
        <taxon>Pterioidea</taxon>
        <taxon>Pteriidae</taxon>
        <taxon>Pinctada</taxon>
    </lineage>
</organism>
<evidence type="ECO:0000313" key="4">
    <source>
        <dbReference type="Proteomes" id="UP001186944"/>
    </source>
</evidence>
<feature type="region of interest" description="Disordered" evidence="1">
    <location>
        <begin position="226"/>
        <end position="249"/>
    </location>
</feature>
<comment type="caution">
    <text evidence="3">The sequence shown here is derived from an EMBL/GenBank/DDBJ whole genome shotgun (WGS) entry which is preliminary data.</text>
</comment>
<accession>A0AA88YDD7</accession>
<evidence type="ECO:0000313" key="3">
    <source>
        <dbReference type="EMBL" id="KAK3097207.1"/>
    </source>
</evidence>